<dbReference type="RefSeq" id="WP_125712601.1">
    <property type="nucleotide sequence ID" value="NZ_JBHTOP010000002.1"/>
</dbReference>
<dbReference type="NCBIfam" id="TIGR03172">
    <property type="entry name" value="selenium cofactor biosynthesis protein YqeC"/>
    <property type="match status" value="1"/>
</dbReference>
<accession>A0ABW4J5C8</accession>
<dbReference type="InterPro" id="IPR036565">
    <property type="entry name" value="Mur-like_cat_sf"/>
</dbReference>
<evidence type="ECO:0000313" key="1">
    <source>
        <dbReference type="EMBL" id="MFD1670848.1"/>
    </source>
</evidence>
<organism evidence="1 2">
    <name type="scientific">Agrilactobacillus yilanensis</name>
    <dbReference type="NCBI Taxonomy" id="2485997"/>
    <lineage>
        <taxon>Bacteria</taxon>
        <taxon>Bacillati</taxon>
        <taxon>Bacillota</taxon>
        <taxon>Bacilli</taxon>
        <taxon>Lactobacillales</taxon>
        <taxon>Lactobacillaceae</taxon>
        <taxon>Agrilactobacillus</taxon>
    </lineage>
</organism>
<protein>
    <submittedName>
        <fullName evidence="1">Selenium cofactor biosynthesis protein YqeC</fullName>
    </submittedName>
</protein>
<proteinExistence type="predicted"/>
<name>A0ABW4J5C8_9LACO</name>
<dbReference type="Proteomes" id="UP001597267">
    <property type="component" value="Unassembled WGS sequence"/>
</dbReference>
<keyword evidence="2" id="KW-1185">Reference proteome</keyword>
<evidence type="ECO:0000313" key="2">
    <source>
        <dbReference type="Proteomes" id="UP001597267"/>
    </source>
</evidence>
<dbReference type="SUPFAM" id="SSF53623">
    <property type="entry name" value="MurD-like peptide ligases, catalytic domain"/>
    <property type="match status" value="1"/>
</dbReference>
<gene>
    <name evidence="1" type="primary">yqeC</name>
    <name evidence="1" type="ORF">ACFQ5M_01920</name>
</gene>
<dbReference type="Pfam" id="PF19842">
    <property type="entry name" value="YqeC"/>
    <property type="match status" value="1"/>
</dbReference>
<sequence>MRLVDCLALTDHAVIGIIGSGGKTTLMNYLAQCYQKQRVLMTTTTHILKPQPTEFDRFLMPEELTKPGLPGINVTGIATPTPIGEKLSGIDLAILQQALPNFDKVLIEADGANRKSLKAWRSGEPVLLPEMTTTIGVLPVHICGQPLTETLIHRLPLFLKYGPFVVGQPITPAVLAAVIQASTGLLAQLTPTRLLILNHVTDAQTLANAKAVVAAMEPKNRQLFDRIIAADTTTQWGEILWDSQSKTH</sequence>
<dbReference type="EMBL" id="JBHTOP010000002">
    <property type="protein sequence ID" value="MFD1670848.1"/>
    <property type="molecule type" value="Genomic_DNA"/>
</dbReference>
<comment type="caution">
    <text evidence="1">The sequence shown here is derived from an EMBL/GenBank/DDBJ whole genome shotgun (WGS) entry which is preliminary data.</text>
</comment>
<dbReference type="InterPro" id="IPR017587">
    <property type="entry name" value="YqeC"/>
</dbReference>
<reference evidence="2" key="1">
    <citation type="journal article" date="2019" name="Int. J. Syst. Evol. Microbiol.">
        <title>The Global Catalogue of Microorganisms (GCM) 10K type strain sequencing project: providing services to taxonomists for standard genome sequencing and annotation.</title>
        <authorList>
            <consortium name="The Broad Institute Genomics Platform"/>
            <consortium name="The Broad Institute Genome Sequencing Center for Infectious Disease"/>
            <person name="Wu L."/>
            <person name="Ma J."/>
        </authorList>
    </citation>
    <scope>NUCLEOTIDE SEQUENCE [LARGE SCALE GENOMIC DNA]</scope>
    <source>
        <strain evidence="2">CCM 8896</strain>
    </source>
</reference>